<accession>A0A081CHA3</accession>
<dbReference type="InterPro" id="IPR051383">
    <property type="entry name" value="COX19"/>
</dbReference>
<comment type="subcellular location">
    <subcellularLocation>
        <location evidence="1">Cytoplasm</location>
    </subcellularLocation>
</comment>
<sequence length="130" mass="13885">MSFGRPPTFSDFKVSPPERGSFPLDHEGECKSVMQEYMACIKAHRNDNGKCRHLSKAYLQCRMDKGLMERDDMDNLGFKGVGSGSGAAGSHTDGGVAAKVASSPAGAKDTKSDTANSADDNSRLARSRLV</sequence>
<dbReference type="EMBL" id="DF830078">
    <property type="protein sequence ID" value="GAK66049.1"/>
    <property type="molecule type" value="Genomic_DNA"/>
</dbReference>
<organism evidence="6 7">
    <name type="scientific">Pseudozyma antarctica</name>
    <name type="common">Yeast</name>
    <name type="synonym">Candida antarctica</name>
    <dbReference type="NCBI Taxonomy" id="84753"/>
    <lineage>
        <taxon>Eukaryota</taxon>
        <taxon>Fungi</taxon>
        <taxon>Dikarya</taxon>
        <taxon>Basidiomycota</taxon>
        <taxon>Ustilaginomycotina</taxon>
        <taxon>Ustilaginomycetes</taxon>
        <taxon>Ustilaginales</taxon>
        <taxon>Ustilaginaceae</taxon>
        <taxon>Moesziomyces</taxon>
    </lineage>
</organism>
<dbReference type="GeneID" id="26305152"/>
<dbReference type="PROSITE" id="PS51808">
    <property type="entry name" value="CHCH"/>
    <property type="match status" value="1"/>
</dbReference>
<evidence type="ECO:0000256" key="4">
    <source>
        <dbReference type="ARBA" id="ARBA00037279"/>
    </source>
</evidence>
<dbReference type="RefSeq" id="XP_014655727.1">
    <property type="nucleotide sequence ID" value="XM_014800241.1"/>
</dbReference>
<evidence type="ECO:0000313" key="6">
    <source>
        <dbReference type="EMBL" id="GAK66049.1"/>
    </source>
</evidence>
<proteinExistence type="inferred from homology"/>
<keyword evidence="7" id="KW-1185">Reference proteome</keyword>
<evidence type="ECO:0000256" key="5">
    <source>
        <dbReference type="ARBA" id="ARBA00038223"/>
    </source>
</evidence>
<dbReference type="HOGENOM" id="CLU_141947_2_0_1"/>
<name>A0A081CHA3_PSEA2</name>
<reference evidence="7" key="1">
    <citation type="journal article" date="2014" name="Genome Announc.">
        <title>Draft Genome Sequence of the Yeast Pseudozyma antarctica Type Strain JCM10317, a Producer of the Glycolipid Biosurfactants, Mannosylerythritol Lipids.</title>
        <authorList>
            <person name="Saika A."/>
            <person name="Koike H."/>
            <person name="Hori T."/>
            <person name="Fukuoka T."/>
            <person name="Sato S."/>
            <person name="Habe H."/>
            <person name="Kitamoto D."/>
            <person name="Morita T."/>
        </authorList>
    </citation>
    <scope>NUCLEOTIDE SEQUENCE [LARGE SCALE GENOMIC DNA]</scope>
    <source>
        <strain evidence="7">JCM 10317</strain>
    </source>
</reference>
<keyword evidence="2" id="KW-0963">Cytoplasm</keyword>
<dbReference type="InterPro" id="IPR010625">
    <property type="entry name" value="CHCH"/>
</dbReference>
<comment type="similarity">
    <text evidence="5">Belongs to the COX19 family.</text>
</comment>
<keyword evidence="3" id="KW-1015">Disulfide bond</keyword>
<evidence type="ECO:0000256" key="1">
    <source>
        <dbReference type="ARBA" id="ARBA00004496"/>
    </source>
</evidence>
<evidence type="ECO:0000256" key="3">
    <source>
        <dbReference type="ARBA" id="ARBA00023157"/>
    </source>
</evidence>
<dbReference type="GO" id="GO:0005758">
    <property type="term" value="C:mitochondrial intermembrane space"/>
    <property type="evidence" value="ECO:0007669"/>
    <property type="project" value="TreeGrafter"/>
</dbReference>
<protein>
    <submittedName>
        <fullName evidence="6">Metal ion transporter</fullName>
    </submittedName>
</protein>
<evidence type="ECO:0000256" key="2">
    <source>
        <dbReference type="ARBA" id="ARBA00022490"/>
    </source>
</evidence>
<dbReference type="PANTHER" id="PTHR21107:SF2">
    <property type="entry name" value="CYTOCHROME C OXIDASE ASSEMBLY PROTEIN COX19"/>
    <property type="match status" value="1"/>
</dbReference>
<evidence type="ECO:0000313" key="7">
    <source>
        <dbReference type="Proteomes" id="UP000053758"/>
    </source>
</evidence>
<dbReference type="PANTHER" id="PTHR21107">
    <property type="entry name" value="CYTOCHROME C OXIDASE ASSEMBLY PROTEIN COX19"/>
    <property type="match status" value="1"/>
</dbReference>
<dbReference type="GO" id="GO:0033617">
    <property type="term" value="P:mitochondrial respiratory chain complex IV assembly"/>
    <property type="evidence" value="ECO:0007669"/>
    <property type="project" value="TreeGrafter"/>
</dbReference>
<dbReference type="AlphaFoldDB" id="A0A081CHA3"/>
<dbReference type="OrthoDB" id="268594at2759"/>
<dbReference type="Pfam" id="PF06747">
    <property type="entry name" value="CHCH"/>
    <property type="match status" value="1"/>
</dbReference>
<comment type="function">
    <text evidence="4">Required for the assembly of mitochondrial cytochrome c oxidase.</text>
</comment>
<gene>
    <name evidence="6" type="ORF">PAN0_011d4271</name>
</gene>
<dbReference type="Proteomes" id="UP000053758">
    <property type="component" value="Unassembled WGS sequence"/>
</dbReference>